<comment type="caution">
    <text evidence="3">The sequence shown here is derived from an EMBL/GenBank/DDBJ whole genome shotgun (WGS) entry which is preliminary data.</text>
</comment>
<dbReference type="AlphaFoldDB" id="A0A225DWV6"/>
<protein>
    <recommendedName>
        <fullName evidence="2">DUF1559 domain-containing protein</fullName>
    </recommendedName>
</protein>
<name>A0A225DWV6_9BACT</name>
<evidence type="ECO:0000313" key="3">
    <source>
        <dbReference type="EMBL" id="OWK45483.1"/>
    </source>
</evidence>
<dbReference type="NCBIfam" id="TIGR02532">
    <property type="entry name" value="IV_pilin_GFxxxE"/>
    <property type="match status" value="1"/>
</dbReference>
<dbReference type="SUPFAM" id="SSF54523">
    <property type="entry name" value="Pili subunits"/>
    <property type="match status" value="1"/>
</dbReference>
<keyword evidence="1" id="KW-1133">Transmembrane helix</keyword>
<dbReference type="PANTHER" id="PTHR30093">
    <property type="entry name" value="GENERAL SECRETION PATHWAY PROTEIN G"/>
    <property type="match status" value="1"/>
</dbReference>
<feature type="domain" description="DUF1559" evidence="2">
    <location>
        <begin position="35"/>
        <end position="280"/>
    </location>
</feature>
<dbReference type="Proteomes" id="UP000214646">
    <property type="component" value="Unassembled WGS sequence"/>
</dbReference>
<sequence length="305" mass="32488">MPSSRTGRSAFTLIELLVVIAIIAILIGLLLPAVQKVREAAARSTCSNNVKQMGVAIHNYQSTTGVLPPAWNGVSGTLPQGSLFWELLPYIEQGSLYNNWTNIPAAQGSASVTNGYQSWWVPVSTGYLYNFNTVKTYNCPSDSTAFLGTTPSSSGWAASSYVHNYQLFGTVAGPGAPGGWPTNSAVSYKPQYNLGNVPDGTSNTIALAERYAFPGGLTSGHYNHWDYPAQATAEHAPYLGYYNYSLPQFAVSPANATYTLAQSAHNVMICGLLDGSVRTVGSGISQTTWQQAITPADGVPLGSDW</sequence>
<dbReference type="OrthoDB" id="9838005at2"/>
<dbReference type="Gene3D" id="3.30.700.10">
    <property type="entry name" value="Glycoprotein, Type 4 Pilin"/>
    <property type="match status" value="1"/>
</dbReference>
<dbReference type="Pfam" id="PF07596">
    <property type="entry name" value="SBP_bac_10"/>
    <property type="match status" value="1"/>
</dbReference>
<keyword evidence="1" id="KW-0812">Transmembrane</keyword>
<gene>
    <name evidence="3" type="ORF">FRUB_01814</name>
</gene>
<dbReference type="InterPro" id="IPR045584">
    <property type="entry name" value="Pilin-like"/>
</dbReference>
<feature type="transmembrane region" description="Helical" evidence="1">
    <location>
        <begin position="12"/>
        <end position="34"/>
    </location>
</feature>
<dbReference type="Pfam" id="PF07963">
    <property type="entry name" value="N_methyl"/>
    <property type="match status" value="1"/>
</dbReference>
<accession>A0A225DWV6</accession>
<evidence type="ECO:0000259" key="2">
    <source>
        <dbReference type="Pfam" id="PF07596"/>
    </source>
</evidence>
<dbReference type="InterPro" id="IPR012902">
    <property type="entry name" value="N_methyl_site"/>
</dbReference>
<evidence type="ECO:0000256" key="1">
    <source>
        <dbReference type="SAM" id="Phobius"/>
    </source>
</evidence>
<dbReference type="InterPro" id="IPR011453">
    <property type="entry name" value="DUF1559"/>
</dbReference>
<dbReference type="EMBL" id="NIDE01000002">
    <property type="protein sequence ID" value="OWK45483.1"/>
    <property type="molecule type" value="Genomic_DNA"/>
</dbReference>
<keyword evidence="1" id="KW-0472">Membrane</keyword>
<keyword evidence="4" id="KW-1185">Reference proteome</keyword>
<evidence type="ECO:0000313" key="4">
    <source>
        <dbReference type="Proteomes" id="UP000214646"/>
    </source>
</evidence>
<reference evidence="4" key="1">
    <citation type="submission" date="2017-06" db="EMBL/GenBank/DDBJ databases">
        <title>Genome analysis of Fimbriiglobus ruber SP5, the first member of the order Planctomycetales with confirmed chitinolytic capability.</title>
        <authorList>
            <person name="Ravin N.V."/>
            <person name="Rakitin A.L."/>
            <person name="Ivanova A.A."/>
            <person name="Beletsky A.V."/>
            <person name="Kulichevskaya I.S."/>
            <person name="Mardanov A.V."/>
            <person name="Dedysh S.N."/>
        </authorList>
    </citation>
    <scope>NUCLEOTIDE SEQUENCE [LARGE SCALE GENOMIC DNA]</scope>
    <source>
        <strain evidence="4">SP5</strain>
    </source>
</reference>
<dbReference type="PANTHER" id="PTHR30093:SF2">
    <property type="entry name" value="TYPE II SECRETION SYSTEM PROTEIN H"/>
    <property type="match status" value="1"/>
</dbReference>
<organism evidence="3 4">
    <name type="scientific">Fimbriiglobus ruber</name>
    <dbReference type="NCBI Taxonomy" id="1908690"/>
    <lineage>
        <taxon>Bacteria</taxon>
        <taxon>Pseudomonadati</taxon>
        <taxon>Planctomycetota</taxon>
        <taxon>Planctomycetia</taxon>
        <taxon>Gemmatales</taxon>
        <taxon>Gemmataceae</taxon>
        <taxon>Fimbriiglobus</taxon>
    </lineage>
</organism>
<proteinExistence type="predicted"/>
<dbReference type="RefSeq" id="WP_088253210.1">
    <property type="nucleotide sequence ID" value="NZ_NIDE01000002.1"/>
</dbReference>